<accession>A0ABW9ZNJ4</accession>
<dbReference type="PANTHER" id="PTHR34138">
    <property type="entry name" value="CELL SHAPE-DETERMINING PROTEIN MREC"/>
    <property type="match status" value="1"/>
</dbReference>
<feature type="domain" description="Rod shape-determining protein MreC beta-barrel core" evidence="6">
    <location>
        <begin position="117"/>
        <end position="265"/>
    </location>
</feature>
<keyword evidence="3 5" id="KW-0133">Cell shape</keyword>
<dbReference type="InterPro" id="IPR055342">
    <property type="entry name" value="MreC_beta-barrel_core"/>
</dbReference>
<dbReference type="EMBL" id="JAACJS010000002">
    <property type="protein sequence ID" value="NCI48648.1"/>
    <property type="molecule type" value="Genomic_DNA"/>
</dbReference>
<evidence type="ECO:0000256" key="4">
    <source>
        <dbReference type="ARBA" id="ARBA00032089"/>
    </source>
</evidence>
<organism evidence="7 8">
    <name type="scientific">Sediminibacterium roseum</name>
    <dbReference type="NCBI Taxonomy" id="1978412"/>
    <lineage>
        <taxon>Bacteria</taxon>
        <taxon>Pseudomonadati</taxon>
        <taxon>Bacteroidota</taxon>
        <taxon>Chitinophagia</taxon>
        <taxon>Chitinophagales</taxon>
        <taxon>Chitinophagaceae</taxon>
        <taxon>Sediminibacterium</taxon>
    </lineage>
</organism>
<evidence type="ECO:0000259" key="6">
    <source>
        <dbReference type="Pfam" id="PF04085"/>
    </source>
</evidence>
<evidence type="ECO:0000256" key="3">
    <source>
        <dbReference type="ARBA" id="ARBA00022960"/>
    </source>
</evidence>
<dbReference type="InterPro" id="IPR007221">
    <property type="entry name" value="MreC"/>
</dbReference>
<dbReference type="InterPro" id="IPR042177">
    <property type="entry name" value="Cell/Rod_1"/>
</dbReference>
<evidence type="ECO:0000313" key="8">
    <source>
        <dbReference type="Proteomes" id="UP000753802"/>
    </source>
</evidence>
<dbReference type="NCBIfam" id="NF010532">
    <property type="entry name" value="PRK13922.9-3"/>
    <property type="match status" value="1"/>
</dbReference>
<gene>
    <name evidence="7" type="primary">mreC</name>
    <name evidence="7" type="ORF">GWC95_01845</name>
</gene>
<name>A0ABW9ZNJ4_9BACT</name>
<evidence type="ECO:0000256" key="2">
    <source>
        <dbReference type="ARBA" id="ARBA00013855"/>
    </source>
</evidence>
<dbReference type="Proteomes" id="UP000753802">
    <property type="component" value="Unassembled WGS sequence"/>
</dbReference>
<evidence type="ECO:0000313" key="7">
    <source>
        <dbReference type="EMBL" id="NCI48648.1"/>
    </source>
</evidence>
<reference evidence="7 8" key="1">
    <citation type="submission" date="2020-01" db="EMBL/GenBank/DDBJ databases">
        <title>Genome analysis.</title>
        <authorList>
            <person name="Wu S."/>
            <person name="Wang G."/>
        </authorList>
    </citation>
    <scope>NUCLEOTIDE SEQUENCE [LARGE SCALE GENOMIC DNA]</scope>
    <source>
        <strain evidence="7 8">SYL130</strain>
    </source>
</reference>
<dbReference type="PANTHER" id="PTHR34138:SF1">
    <property type="entry name" value="CELL SHAPE-DETERMINING PROTEIN MREC"/>
    <property type="match status" value="1"/>
</dbReference>
<comment type="similarity">
    <text evidence="1 5">Belongs to the MreC family.</text>
</comment>
<evidence type="ECO:0000256" key="1">
    <source>
        <dbReference type="ARBA" id="ARBA00009369"/>
    </source>
</evidence>
<dbReference type="Gene3D" id="2.40.10.340">
    <property type="entry name" value="Rod shape-determining protein MreC, domain 1"/>
    <property type="match status" value="1"/>
</dbReference>
<dbReference type="InterPro" id="IPR042175">
    <property type="entry name" value="Cell/Rod_MreC_2"/>
</dbReference>
<sequence length="283" mass="31390">MKNIFLFIRRYLAFLSFLLLQVISIVMLSSSSKTHETFFASAANEVTGGINKKYSGFSDYFRLKETNRQLAEENARLRNMLSTNYITPDVSKTQVVDTLVRDTLGRVRKFTWLPAKVVSNTYTLQANYIMAERGSSQGVAKGMAVAGPSGSVVGVVVETSANYCKIMSLLHRNSKVSAMLKKDESAGSVEWDGVEPGFLILRNVTKGSKVAKGDTVLTSNYSANFPPKMMIGTVDQINSESSSNFYTLKIKTATNFFNIQYVNIIENARYTEQVQLENSGTKP</sequence>
<evidence type="ECO:0000256" key="5">
    <source>
        <dbReference type="PIRNR" id="PIRNR038471"/>
    </source>
</evidence>
<comment type="function">
    <text evidence="5">Involved in formation and maintenance of cell shape.</text>
</comment>
<comment type="caution">
    <text evidence="7">The sequence shown here is derived from an EMBL/GenBank/DDBJ whole genome shotgun (WGS) entry which is preliminary data.</text>
</comment>
<proteinExistence type="inferred from homology"/>
<dbReference type="Pfam" id="PF04085">
    <property type="entry name" value="MreC"/>
    <property type="match status" value="1"/>
</dbReference>
<dbReference type="RefSeq" id="WP_161816966.1">
    <property type="nucleotide sequence ID" value="NZ_JAACJS010000002.1"/>
</dbReference>
<protein>
    <recommendedName>
        <fullName evidence="2 5">Cell shape-determining protein MreC</fullName>
    </recommendedName>
    <alternativeName>
        <fullName evidence="4 5">Cell shape protein MreC</fullName>
    </alternativeName>
</protein>
<dbReference type="PIRSF" id="PIRSF038471">
    <property type="entry name" value="MreC"/>
    <property type="match status" value="1"/>
</dbReference>
<keyword evidence="8" id="KW-1185">Reference proteome</keyword>
<dbReference type="Gene3D" id="2.40.10.350">
    <property type="entry name" value="Rod shape-determining protein MreC, domain 2"/>
    <property type="match status" value="1"/>
</dbReference>